<proteinExistence type="predicted"/>
<organism evidence="1 2">
    <name type="scientific">Mobiluncus mulieris</name>
    <dbReference type="NCBI Taxonomy" id="2052"/>
    <lineage>
        <taxon>Bacteria</taxon>
        <taxon>Bacillati</taxon>
        <taxon>Actinomycetota</taxon>
        <taxon>Actinomycetes</taxon>
        <taxon>Actinomycetales</taxon>
        <taxon>Actinomycetaceae</taxon>
        <taxon>Mobiluncus</taxon>
    </lineage>
</organism>
<comment type="caution">
    <text evidence="1">The sequence shown here is derived from an EMBL/GenBank/DDBJ whole genome shotgun (WGS) entry which is preliminary data.</text>
</comment>
<name>A0A8G2HXU7_9ACTO</name>
<evidence type="ECO:0000313" key="1">
    <source>
        <dbReference type="EMBL" id="STO17523.1"/>
    </source>
</evidence>
<protein>
    <submittedName>
        <fullName evidence="1">Uncharacterized protein</fullName>
    </submittedName>
</protein>
<evidence type="ECO:0000313" key="2">
    <source>
        <dbReference type="Proteomes" id="UP000255284"/>
    </source>
</evidence>
<gene>
    <name evidence="1" type="ORF">NCTC11819_02117</name>
</gene>
<accession>A0A8G2HXU7</accession>
<reference evidence="1 2" key="1">
    <citation type="submission" date="2018-06" db="EMBL/GenBank/DDBJ databases">
        <authorList>
            <consortium name="Pathogen Informatics"/>
            <person name="Doyle S."/>
        </authorList>
    </citation>
    <scope>NUCLEOTIDE SEQUENCE [LARGE SCALE GENOMIC DNA]</scope>
    <source>
        <strain evidence="1 2">NCTC11819</strain>
    </source>
</reference>
<dbReference type="Proteomes" id="UP000255284">
    <property type="component" value="Unassembled WGS sequence"/>
</dbReference>
<dbReference type="AlphaFoldDB" id="A0A8G2HXU7"/>
<dbReference type="EMBL" id="UGGQ01000006">
    <property type="protein sequence ID" value="STO17523.1"/>
    <property type="molecule type" value="Genomic_DNA"/>
</dbReference>
<sequence>MIRVDSFRSTTTGITPSLKSMQQYGFESVNSNTNTAKKFAIPGKKVDVTYMLKKLEERGLISTEERKHLERDVRNRNQIVDKISDLKGPGLALNAAYKMRDGVLLPNGILTLTDDPRKVQRLSQLTANEVKIIETAEGSDMGIGQVGMLATTVSISKEQGIISGELGLKDFSMLKSWFEHNGKPGTTELIESQQMLKRLYDELSDRSRDI</sequence>